<keyword evidence="4" id="KW-0274">FAD</keyword>
<keyword evidence="3" id="KW-0285">Flavoprotein</keyword>
<dbReference type="PANTHER" id="PTHR42973">
    <property type="entry name" value="BINDING OXIDOREDUCTASE, PUTATIVE (AFU_ORTHOLOGUE AFUA_1G17690)-RELATED"/>
    <property type="match status" value="1"/>
</dbReference>
<dbReference type="InterPro" id="IPR006094">
    <property type="entry name" value="Oxid_FAD_bind_N"/>
</dbReference>
<comment type="similarity">
    <text evidence="2">Belongs to the oxygen-dependent FAD-linked oxidoreductase family.</text>
</comment>
<dbReference type="KEGG" id="barh:WN72_35415"/>
<dbReference type="AlphaFoldDB" id="A0AAE7NTR2"/>
<evidence type="ECO:0000259" key="6">
    <source>
        <dbReference type="PROSITE" id="PS51387"/>
    </source>
</evidence>
<dbReference type="PROSITE" id="PS51387">
    <property type="entry name" value="FAD_PCMH"/>
    <property type="match status" value="1"/>
</dbReference>
<dbReference type="GO" id="GO:0016491">
    <property type="term" value="F:oxidoreductase activity"/>
    <property type="evidence" value="ECO:0007669"/>
    <property type="project" value="UniProtKB-KW"/>
</dbReference>
<sequence length="532" mass="60093">MKWKSKKRKDAELRVAGWDALPSVDLLFSDKDAHTLRALRAQKPIPLDQRFSVDDVKDLQKAIHGTVVLPTDLTYHRDRQMTLLAVQEFPQLIVFCEIFEDARRCLEFAQKYDLRVTIRSGGHSTAGFSVNSGMLIDTSRIKHVVVDPKEKRAIVGAGATIGDLNAALKMYNLHVPSGGCGDVCIAGYMQGGGYGFTARKFGMNCDNVHEIVVMLADRTIVVANSEKNADLFWAVRGGTGGNFGILLQVTYNLHELGDVWGFGLRWSIDSRDGIKNAAAALAEMQANYMQTGAPPELGFMTFLAWQDETPCVVMRGMYLGPQRDGEFAIDSLRRLGPVYTDFGVGRYADLDLKLIESPPGLPQVPDLAREEKQCGYIDKKLDAEDWAHIIGVFLTSPNRSSLVCIEPYGGRINEIPATSNAFIHRKVDMNLFLDVFWMSEDQQRKDAIAFLDRFMAMMAPYFNDHSYQNYPRRTQQDFRRRYWGSSFERLLAVKLKYDKNSFFQYAQSVSRETPETHYDLPQLPEGIETEPY</sequence>
<evidence type="ECO:0000256" key="5">
    <source>
        <dbReference type="ARBA" id="ARBA00023002"/>
    </source>
</evidence>
<keyword evidence="5" id="KW-0560">Oxidoreductase</keyword>
<dbReference type="Pfam" id="PF08031">
    <property type="entry name" value="BBE"/>
    <property type="match status" value="1"/>
</dbReference>
<accession>A0AAE7NTR2</accession>
<dbReference type="Pfam" id="PF01565">
    <property type="entry name" value="FAD_binding_4"/>
    <property type="match status" value="1"/>
</dbReference>
<proteinExistence type="inferred from homology"/>
<dbReference type="PANTHER" id="PTHR42973:SF39">
    <property type="entry name" value="FAD-BINDING PCMH-TYPE DOMAIN-CONTAINING PROTEIN"/>
    <property type="match status" value="1"/>
</dbReference>
<gene>
    <name evidence="7" type="ORF">WN72_35415</name>
</gene>
<evidence type="ECO:0000256" key="1">
    <source>
        <dbReference type="ARBA" id="ARBA00001974"/>
    </source>
</evidence>
<organism evidence="7 8">
    <name type="scientific">Bradyrhizobium arachidis</name>
    <dbReference type="NCBI Taxonomy" id="858423"/>
    <lineage>
        <taxon>Bacteria</taxon>
        <taxon>Pseudomonadati</taxon>
        <taxon>Pseudomonadota</taxon>
        <taxon>Alphaproteobacteria</taxon>
        <taxon>Hyphomicrobiales</taxon>
        <taxon>Nitrobacteraceae</taxon>
        <taxon>Bradyrhizobium</taxon>
    </lineage>
</organism>
<evidence type="ECO:0000256" key="3">
    <source>
        <dbReference type="ARBA" id="ARBA00022630"/>
    </source>
</evidence>
<name>A0AAE7NTR2_9BRAD</name>
<dbReference type="InterPro" id="IPR050416">
    <property type="entry name" value="FAD-linked_Oxidoreductase"/>
</dbReference>
<evidence type="ECO:0000313" key="8">
    <source>
        <dbReference type="Proteomes" id="UP000594015"/>
    </source>
</evidence>
<dbReference type="RefSeq" id="WP_092218349.1">
    <property type="nucleotide sequence ID" value="NZ_CP030050.1"/>
</dbReference>
<protein>
    <submittedName>
        <fullName evidence="7">FAD-binding oxidoreductase</fullName>
    </submittedName>
</protein>
<dbReference type="InterPro" id="IPR016169">
    <property type="entry name" value="FAD-bd_PCMH_sub2"/>
</dbReference>
<dbReference type="SUPFAM" id="SSF56176">
    <property type="entry name" value="FAD-binding/transporter-associated domain-like"/>
    <property type="match status" value="1"/>
</dbReference>
<dbReference type="GO" id="GO:0071949">
    <property type="term" value="F:FAD binding"/>
    <property type="evidence" value="ECO:0007669"/>
    <property type="project" value="InterPro"/>
</dbReference>
<dbReference type="InterPro" id="IPR016166">
    <property type="entry name" value="FAD-bd_PCMH"/>
</dbReference>
<feature type="domain" description="FAD-binding PCMH-type" evidence="6">
    <location>
        <begin position="86"/>
        <end position="256"/>
    </location>
</feature>
<reference evidence="7 8" key="1">
    <citation type="submission" date="2018-06" db="EMBL/GenBank/DDBJ databases">
        <title>Comparative genomics of Bradyrhizobium nodulating Arachidis hypogaea.</title>
        <authorList>
            <person name="Li Y."/>
        </authorList>
    </citation>
    <scope>NUCLEOTIDE SEQUENCE [LARGE SCALE GENOMIC DNA]</scope>
    <source>
        <strain evidence="7 8">CCBAU 051107</strain>
    </source>
</reference>
<dbReference type="Gene3D" id="3.40.462.20">
    <property type="match status" value="1"/>
</dbReference>
<dbReference type="Gene3D" id="3.30.465.10">
    <property type="match status" value="1"/>
</dbReference>
<evidence type="ECO:0000256" key="2">
    <source>
        <dbReference type="ARBA" id="ARBA00005466"/>
    </source>
</evidence>
<comment type="cofactor">
    <cofactor evidence="1">
        <name>FAD</name>
        <dbReference type="ChEBI" id="CHEBI:57692"/>
    </cofactor>
</comment>
<evidence type="ECO:0000256" key="4">
    <source>
        <dbReference type="ARBA" id="ARBA00022827"/>
    </source>
</evidence>
<dbReference type="Proteomes" id="UP000594015">
    <property type="component" value="Chromosome"/>
</dbReference>
<dbReference type="InterPro" id="IPR012951">
    <property type="entry name" value="BBE"/>
</dbReference>
<dbReference type="EMBL" id="CP030050">
    <property type="protein sequence ID" value="QOZ71012.1"/>
    <property type="molecule type" value="Genomic_DNA"/>
</dbReference>
<dbReference type="InterPro" id="IPR036318">
    <property type="entry name" value="FAD-bd_PCMH-like_sf"/>
</dbReference>
<evidence type="ECO:0000313" key="7">
    <source>
        <dbReference type="EMBL" id="QOZ71012.1"/>
    </source>
</evidence>